<comment type="caution">
    <text evidence="3">The sequence shown here is derived from an EMBL/GenBank/DDBJ whole genome shotgun (WGS) entry which is preliminary data.</text>
</comment>
<evidence type="ECO:0000313" key="4">
    <source>
        <dbReference type="Proteomes" id="UP000215155"/>
    </source>
</evidence>
<name>A0AA91TL07_9BACT</name>
<evidence type="ECO:0000259" key="1">
    <source>
        <dbReference type="Pfam" id="PF03235"/>
    </source>
</evidence>
<dbReference type="InterPro" id="IPR011089">
    <property type="entry name" value="GmrSD_C"/>
</dbReference>
<sequence length="594" mass="70565">MATNFKTLKEYFYPDNGSKTFIIPSYQRGYKWSVRESKDETSVEYLVSRLIDSYRNNPNQQYFLQGMTVVEEGNEVTLIDGQQRTTTLYLLLWCLDPKNIIHKDISLNYSIRKQSKEFLEKLKEPEFDYNSFDPDNKIQDIYYFKQAISQINKLIAEITDRTDFLNYLLNKISLLYIVIDRTKAVRTFTMMNGQKAIMHDEELIKAEMLHIVSLPEEIKGLPKMRSVEDTYAVLQEIISVEWETNALRSKYAREWDKWLYWWNRKDVKEFFNVNKPMGLLLEYYFKKKSGSKNEFSYKSFKQLIPDGNKTRAKEVFKELRDLQKEFEDVFNAPTSYNYLKLSLIGSNGEADDKYNIIIYFLEHKRDYEAMNDYAKWRLVGCTHKEIVEEYTIDAINTEKRTPNSEKRVEKAKIILEKLSKAHVYNVENDAALKQLLWLNVTEYNRLNAQNGVKFDFSIWENKSLEHIYPKSKFYHTEYDKDHNTETYIRGDGTELEKDQISDLKDSQAVFSNNSRYSEHCIGNLVLLYGKDNSEFGKLSFEEKKQKFFNNERCFESRNLLHTISSFANSKWEIEDIEKSADKFLNLFKKLYNLD</sequence>
<protein>
    <recommendedName>
        <fullName evidence="5">DUF262 domain-containing protein</fullName>
    </recommendedName>
</protein>
<dbReference type="RefSeq" id="WP_089543138.1">
    <property type="nucleotide sequence ID" value="NZ_NMPZ01000004.1"/>
</dbReference>
<dbReference type="Proteomes" id="UP000215155">
    <property type="component" value="Unassembled WGS sequence"/>
</dbReference>
<reference evidence="3 4" key="1">
    <citation type="submission" date="2017-07" db="EMBL/GenBank/DDBJ databases">
        <title>Draft genome sequence of Prevotella copri isolated from the gut of healthy adult Indian.</title>
        <authorList>
            <person name="Das B."/>
            <person name="Bag S."/>
            <person name="Ghosh T.S."/>
        </authorList>
    </citation>
    <scope>NUCLEOTIDE SEQUENCE [LARGE SCALE GENOMIC DNA]</scope>
    <source>
        <strain evidence="3 4">Indica</strain>
    </source>
</reference>
<dbReference type="EMBL" id="NMPZ01000004">
    <property type="protein sequence ID" value="OXL44797.1"/>
    <property type="molecule type" value="Genomic_DNA"/>
</dbReference>
<accession>A0AA91TL07</accession>
<evidence type="ECO:0000259" key="2">
    <source>
        <dbReference type="Pfam" id="PF07510"/>
    </source>
</evidence>
<dbReference type="PANTHER" id="PTHR35149:SF1">
    <property type="entry name" value="DUF5655 DOMAIN-CONTAINING PROTEIN"/>
    <property type="match status" value="1"/>
</dbReference>
<dbReference type="InterPro" id="IPR004919">
    <property type="entry name" value="GmrSD_N"/>
</dbReference>
<evidence type="ECO:0000313" key="3">
    <source>
        <dbReference type="EMBL" id="OXL44797.1"/>
    </source>
</evidence>
<feature type="domain" description="GmrSD restriction endonucleases C-terminal" evidence="2">
    <location>
        <begin position="411"/>
        <end position="584"/>
    </location>
</feature>
<dbReference type="Pfam" id="PF03235">
    <property type="entry name" value="GmrSD_N"/>
    <property type="match status" value="1"/>
</dbReference>
<dbReference type="PANTHER" id="PTHR35149">
    <property type="entry name" value="SLL5132 PROTEIN"/>
    <property type="match status" value="1"/>
</dbReference>
<dbReference type="AlphaFoldDB" id="A0AA91TL07"/>
<gene>
    <name evidence="3" type="ORF">CFT61_03770</name>
</gene>
<organism evidence="3 4">
    <name type="scientific">Segatella copri</name>
    <dbReference type="NCBI Taxonomy" id="165179"/>
    <lineage>
        <taxon>Bacteria</taxon>
        <taxon>Pseudomonadati</taxon>
        <taxon>Bacteroidota</taxon>
        <taxon>Bacteroidia</taxon>
        <taxon>Bacteroidales</taxon>
        <taxon>Prevotellaceae</taxon>
        <taxon>Segatella</taxon>
    </lineage>
</organism>
<proteinExistence type="predicted"/>
<feature type="domain" description="GmrSD restriction endonucleases N-terminal" evidence="1">
    <location>
        <begin position="18"/>
        <end position="208"/>
    </location>
</feature>
<dbReference type="Pfam" id="PF07510">
    <property type="entry name" value="GmrSD_C"/>
    <property type="match status" value="1"/>
</dbReference>
<evidence type="ECO:0008006" key="5">
    <source>
        <dbReference type="Google" id="ProtNLM"/>
    </source>
</evidence>